<dbReference type="Gene3D" id="3.10.400.10">
    <property type="entry name" value="Sulfate adenylyltransferase"/>
    <property type="match status" value="1"/>
</dbReference>
<evidence type="ECO:0000313" key="3">
    <source>
        <dbReference type="EMBL" id="NMM99565.1"/>
    </source>
</evidence>
<sequence length="153" mass="17010">MQFTSADPCGRTDRESLEDLPKAEFMMPGPERDRLVGLILNGTKTATAAMLLDYEDCGEPLPQVGDRSVLVDSDDHGVAVLTTTDVTVVRLADVTDQHAIDEGEGDTTAAQWRRTHEAFWDSPDYRAEFSDPHFPLDDDTLVVLERFAVTERL</sequence>
<dbReference type="SMART" id="SM01022">
    <property type="entry name" value="ASCH"/>
    <property type="match status" value="1"/>
</dbReference>
<gene>
    <name evidence="3" type="ORF">G1C96_0142</name>
</gene>
<dbReference type="PANTHER" id="PTHR39203">
    <property type="entry name" value="CYTOPLASMIC PROTEIN-RELATED"/>
    <property type="match status" value="1"/>
</dbReference>
<dbReference type="InterPro" id="IPR015947">
    <property type="entry name" value="PUA-like_sf"/>
</dbReference>
<dbReference type="EMBL" id="JAAIIH010000001">
    <property type="protein sequence ID" value="NMM99565.1"/>
    <property type="molecule type" value="Genomic_DNA"/>
</dbReference>
<proteinExistence type="predicted"/>
<feature type="region of interest" description="Disordered" evidence="1">
    <location>
        <begin position="1"/>
        <end position="22"/>
    </location>
</feature>
<dbReference type="InterPro" id="IPR009326">
    <property type="entry name" value="DUF984"/>
</dbReference>
<dbReference type="Pfam" id="PF04266">
    <property type="entry name" value="ASCH"/>
    <property type="match status" value="1"/>
</dbReference>
<comment type="caution">
    <text evidence="3">The sequence shown here is derived from an EMBL/GenBank/DDBJ whole genome shotgun (WGS) entry which is preliminary data.</text>
</comment>
<dbReference type="PANTHER" id="PTHR39203:SF1">
    <property type="entry name" value="CYTOPLASMIC PROTEIN"/>
    <property type="match status" value="1"/>
</dbReference>
<dbReference type="PIRSF" id="PIRSF021320">
    <property type="entry name" value="DUF984"/>
    <property type="match status" value="1"/>
</dbReference>
<dbReference type="AlphaFoldDB" id="A0A7Y0F032"/>
<reference evidence="3 4" key="1">
    <citation type="submission" date="2020-02" db="EMBL/GenBank/DDBJ databases">
        <title>Characterization of phylogenetic diversity of novel bifidobacterial species isolated in Czech ZOOs.</title>
        <authorList>
            <person name="Lugli G.A."/>
            <person name="Vera N.B."/>
            <person name="Ventura M."/>
        </authorList>
    </citation>
    <scope>NUCLEOTIDE SEQUENCE [LARGE SCALE GENOMIC DNA]</scope>
    <source>
        <strain evidence="3 4">DSM 109958</strain>
    </source>
</reference>
<organism evidence="3 4">
    <name type="scientific">Bifidobacterium moraviense</name>
    <dbReference type="NCBI Taxonomy" id="2675323"/>
    <lineage>
        <taxon>Bacteria</taxon>
        <taxon>Bacillati</taxon>
        <taxon>Actinomycetota</taxon>
        <taxon>Actinomycetes</taxon>
        <taxon>Bifidobacteriales</taxon>
        <taxon>Bifidobacteriaceae</taxon>
        <taxon>Bifidobacterium</taxon>
    </lineage>
</organism>
<dbReference type="Proteomes" id="UP000588277">
    <property type="component" value="Unassembled WGS sequence"/>
</dbReference>
<accession>A0A7Y0F032</accession>
<dbReference type="SUPFAM" id="SSF88697">
    <property type="entry name" value="PUA domain-like"/>
    <property type="match status" value="1"/>
</dbReference>
<protein>
    <submittedName>
        <fullName evidence="3">RNA-binding protein</fullName>
    </submittedName>
</protein>
<evidence type="ECO:0000256" key="1">
    <source>
        <dbReference type="SAM" id="MobiDB-lite"/>
    </source>
</evidence>
<evidence type="ECO:0000259" key="2">
    <source>
        <dbReference type="SMART" id="SM01022"/>
    </source>
</evidence>
<feature type="compositionally biased region" description="Basic and acidic residues" evidence="1">
    <location>
        <begin position="10"/>
        <end position="22"/>
    </location>
</feature>
<evidence type="ECO:0000313" key="4">
    <source>
        <dbReference type="Proteomes" id="UP000588277"/>
    </source>
</evidence>
<keyword evidence="4" id="KW-1185">Reference proteome</keyword>
<dbReference type="InterPro" id="IPR007374">
    <property type="entry name" value="ASCH_domain"/>
</dbReference>
<name>A0A7Y0F032_9BIFI</name>
<feature type="domain" description="ASCH" evidence="2">
    <location>
        <begin position="25"/>
        <end position="151"/>
    </location>
</feature>